<sequence>MRKITTKLSAVALVLLFLMMPSANLVAQTSDRPNNIQLYGTALSYKGELGNQFWESTSKGGGLSYYRLISPSFDAGLDLTYNRAERNLTRAARFEGDMISAMLALKLKMYGTILKEDALIGPYLVGKFGVARLDFSGIARDAGGAPFAEKGATAIGAAGAGIRIRITDAISLFGETTWMATASDNIDGVDNDDWEQFLEHRGGIGINLGKSKDTDMDGVPDRRDKCPDTPTGVQVDKEGCPVDTDGDGVADYQDECPTEAGVANLKGCPDRDN</sequence>
<dbReference type="SUPFAM" id="SSF56925">
    <property type="entry name" value="OMPA-like"/>
    <property type="match status" value="1"/>
</dbReference>
<feature type="chain" id="PRO_5045458605" evidence="3">
    <location>
        <begin position="28"/>
        <end position="273"/>
    </location>
</feature>
<reference evidence="5" key="1">
    <citation type="journal article" date="2019" name="Int. J. Syst. Evol. Microbiol.">
        <title>The Global Catalogue of Microorganisms (GCM) 10K type strain sequencing project: providing services to taxonomists for standard genome sequencing and annotation.</title>
        <authorList>
            <consortium name="The Broad Institute Genomics Platform"/>
            <consortium name="The Broad Institute Genome Sequencing Center for Infectious Disease"/>
            <person name="Wu L."/>
            <person name="Ma J."/>
        </authorList>
    </citation>
    <scope>NUCLEOTIDE SEQUENCE [LARGE SCALE GENOMIC DNA]</scope>
    <source>
        <strain evidence="5">KCTC 42498</strain>
    </source>
</reference>
<proteinExistence type="predicted"/>
<keyword evidence="1 3" id="KW-0732">Signal</keyword>
<organism evidence="4 5">
    <name type="scientific">Pontibacter locisalis</name>
    <dbReference type="NCBI Taxonomy" id="1719035"/>
    <lineage>
        <taxon>Bacteria</taxon>
        <taxon>Pseudomonadati</taxon>
        <taxon>Bacteroidota</taxon>
        <taxon>Cytophagia</taxon>
        <taxon>Cytophagales</taxon>
        <taxon>Hymenobacteraceae</taxon>
        <taxon>Pontibacter</taxon>
    </lineage>
</organism>
<feature type="signal peptide" evidence="3">
    <location>
        <begin position="1"/>
        <end position="27"/>
    </location>
</feature>
<dbReference type="InterPro" id="IPR028974">
    <property type="entry name" value="TSP_type-3_rpt"/>
</dbReference>
<dbReference type="Pfam" id="PF02412">
    <property type="entry name" value="TSP_3"/>
    <property type="match status" value="2"/>
</dbReference>
<evidence type="ECO:0000256" key="1">
    <source>
        <dbReference type="ARBA" id="ARBA00022729"/>
    </source>
</evidence>
<accession>A0ABW5IQR8</accession>
<dbReference type="EMBL" id="JBHULU010000031">
    <property type="protein sequence ID" value="MFD2515996.1"/>
    <property type="molecule type" value="Genomic_DNA"/>
</dbReference>
<protein>
    <submittedName>
        <fullName evidence="4">Thrombospondin type 3 repeat-containing protein</fullName>
    </submittedName>
</protein>
<evidence type="ECO:0000256" key="3">
    <source>
        <dbReference type="SAM" id="SignalP"/>
    </source>
</evidence>
<dbReference type="SUPFAM" id="SSF103647">
    <property type="entry name" value="TSP type-3 repeat"/>
    <property type="match status" value="1"/>
</dbReference>
<name>A0ABW5IQR8_9BACT</name>
<gene>
    <name evidence="4" type="ORF">ACFSRY_19140</name>
</gene>
<comment type="caution">
    <text evidence="4">The sequence shown here is derived from an EMBL/GenBank/DDBJ whole genome shotgun (WGS) entry which is preliminary data.</text>
</comment>
<evidence type="ECO:0000313" key="5">
    <source>
        <dbReference type="Proteomes" id="UP001597544"/>
    </source>
</evidence>
<dbReference type="RefSeq" id="WP_377511926.1">
    <property type="nucleotide sequence ID" value="NZ_JBHULU010000031.1"/>
</dbReference>
<feature type="non-terminal residue" evidence="4">
    <location>
        <position position="273"/>
    </location>
</feature>
<feature type="region of interest" description="Disordered" evidence="2">
    <location>
        <begin position="226"/>
        <end position="248"/>
    </location>
</feature>
<dbReference type="Gene3D" id="4.10.1080.10">
    <property type="entry name" value="TSP type-3 repeat"/>
    <property type="match status" value="1"/>
</dbReference>
<evidence type="ECO:0000256" key="2">
    <source>
        <dbReference type="SAM" id="MobiDB-lite"/>
    </source>
</evidence>
<evidence type="ECO:0000313" key="4">
    <source>
        <dbReference type="EMBL" id="MFD2515996.1"/>
    </source>
</evidence>
<dbReference type="InterPro" id="IPR003367">
    <property type="entry name" value="Thrombospondin_3-like_rpt"/>
</dbReference>
<dbReference type="InterPro" id="IPR011250">
    <property type="entry name" value="OMP/PagP_B-barrel"/>
</dbReference>
<dbReference type="Proteomes" id="UP001597544">
    <property type="component" value="Unassembled WGS sequence"/>
</dbReference>
<keyword evidence="5" id="KW-1185">Reference proteome</keyword>